<feature type="transmembrane region" description="Helical" evidence="8">
    <location>
        <begin position="294"/>
        <end position="321"/>
    </location>
</feature>
<dbReference type="RefSeq" id="WP_307213370.1">
    <property type="nucleotide sequence ID" value="NZ_JAUSTI010000002.1"/>
</dbReference>
<name>A0ABT9W7Y0_9BACL</name>
<dbReference type="PANTHER" id="PTHR43357">
    <property type="entry name" value="INNER MEMBRANE ABC TRANSPORTER PERMEASE PROTEIN YDCV"/>
    <property type="match status" value="1"/>
</dbReference>
<feature type="transmembrane region" description="Helical" evidence="8">
    <location>
        <begin position="429"/>
        <end position="449"/>
    </location>
</feature>
<dbReference type="SUPFAM" id="SSF161098">
    <property type="entry name" value="MetI-like"/>
    <property type="match status" value="2"/>
</dbReference>
<gene>
    <name evidence="10" type="ORF">J2T19_000796</name>
</gene>
<dbReference type="InterPro" id="IPR035906">
    <property type="entry name" value="MetI-like_sf"/>
</dbReference>
<evidence type="ECO:0000256" key="4">
    <source>
        <dbReference type="ARBA" id="ARBA00022519"/>
    </source>
</evidence>
<keyword evidence="11" id="KW-1185">Reference proteome</keyword>
<feature type="transmembrane region" description="Helical" evidence="8">
    <location>
        <begin position="490"/>
        <end position="512"/>
    </location>
</feature>
<dbReference type="Pfam" id="PF00528">
    <property type="entry name" value="BPD_transp_1"/>
    <property type="match status" value="1"/>
</dbReference>
<dbReference type="CDD" id="cd06261">
    <property type="entry name" value="TM_PBP2"/>
    <property type="match status" value="2"/>
</dbReference>
<evidence type="ECO:0000256" key="7">
    <source>
        <dbReference type="ARBA" id="ARBA00023136"/>
    </source>
</evidence>
<dbReference type="PANTHER" id="PTHR43357:SF4">
    <property type="entry name" value="INNER MEMBRANE ABC TRANSPORTER PERMEASE PROTEIN YDCV"/>
    <property type="match status" value="1"/>
</dbReference>
<keyword evidence="4" id="KW-0997">Cell inner membrane</keyword>
<keyword evidence="5 8" id="KW-0812">Transmembrane</keyword>
<proteinExistence type="inferred from homology"/>
<dbReference type="InterPro" id="IPR000515">
    <property type="entry name" value="MetI-like"/>
</dbReference>
<feature type="transmembrane region" description="Helical" evidence="8">
    <location>
        <begin position="251"/>
        <end position="273"/>
    </location>
</feature>
<keyword evidence="6 8" id="KW-1133">Transmembrane helix</keyword>
<protein>
    <submittedName>
        <fullName evidence="10">Iron(III) transport system permease protein</fullName>
    </submittedName>
</protein>
<feature type="transmembrane region" description="Helical" evidence="8">
    <location>
        <begin position="66"/>
        <end position="86"/>
    </location>
</feature>
<comment type="similarity">
    <text evidence="8">Belongs to the binding-protein-dependent transport system permease family.</text>
</comment>
<feature type="transmembrane region" description="Helical" evidence="8">
    <location>
        <begin position="98"/>
        <end position="120"/>
    </location>
</feature>
<feature type="transmembrane region" description="Helical" evidence="8">
    <location>
        <begin position="12"/>
        <end position="33"/>
    </location>
</feature>
<organism evidence="10 11">
    <name type="scientific">Paenibacillus tundrae</name>
    <dbReference type="NCBI Taxonomy" id="528187"/>
    <lineage>
        <taxon>Bacteria</taxon>
        <taxon>Bacillati</taxon>
        <taxon>Bacillota</taxon>
        <taxon>Bacilli</taxon>
        <taxon>Bacillales</taxon>
        <taxon>Paenibacillaceae</taxon>
        <taxon>Paenibacillus</taxon>
    </lineage>
</organism>
<keyword evidence="2 8" id="KW-0813">Transport</keyword>
<evidence type="ECO:0000256" key="8">
    <source>
        <dbReference type="RuleBase" id="RU363032"/>
    </source>
</evidence>
<evidence type="ECO:0000256" key="1">
    <source>
        <dbReference type="ARBA" id="ARBA00004429"/>
    </source>
</evidence>
<feature type="transmembrane region" description="Helical" evidence="8">
    <location>
        <begin position="362"/>
        <end position="384"/>
    </location>
</feature>
<evidence type="ECO:0000259" key="9">
    <source>
        <dbReference type="PROSITE" id="PS50928"/>
    </source>
</evidence>
<feature type="domain" description="ABC transmembrane type-1" evidence="9">
    <location>
        <begin position="62"/>
        <end position="266"/>
    </location>
</feature>
<sequence length="593" mass="64881">MKNSGTRWGVGIALILFVVIFLPLLAVLLNAFLPGIFFGEIRFQGLGLLGEIFNRPLWRQSLMNSLWLGVGTALLGTIFGACLAMVRARWNYATGRLLDAGVWLLLIMPSFMLAQGWILFAGADGIASRSLGIEWVTHAVFQPTGLMFIMALSKFPLAYLTVLASAEWNVTQYGQAARLNGARPWTVWRTVELPLSVPSIVAGATLVFIDTVGDFGLPAALSTVYRFPTLTYSIYSAIYQSPVRFDMAGVLAFYLVIILGLAMCVLMISLRKSRFDFLNSRAKKTIKIKPRKTYLLNLITIWFLTISIGIPVGSSVCVSLMKKMGNGFASQNFTFEHYVSLFSTSLPDHTRLNFLDGMIHSLSIAAIAAVVSMIIGFIVAYVLTFTQFPMKGGLQLFSIVSLAVPGIVMGIGYIFVWNQRWLEYINLHLYGTPALLVIAVIAGAIPYAVRVQLGSFGAISSSVLNAAAVQGAGTLERMAHIVLPLTRRSLLLAVLAAFGTSVFDLALASMLQPANYVLMPLVIDQAFEFGKYGYATAATILSGSILLAIIIFIQIAGEAVFRWNDRRLQKSVAIRPADNHRRTYGGSQYETNS</sequence>
<keyword evidence="7 8" id="KW-0472">Membrane</keyword>
<feature type="transmembrane region" description="Helical" evidence="8">
    <location>
        <begin position="396"/>
        <end position="417"/>
    </location>
</feature>
<evidence type="ECO:0000313" key="10">
    <source>
        <dbReference type="EMBL" id="MDQ0169356.1"/>
    </source>
</evidence>
<dbReference type="PROSITE" id="PS50928">
    <property type="entry name" value="ABC_TM1"/>
    <property type="match status" value="2"/>
</dbReference>
<evidence type="ECO:0000256" key="2">
    <source>
        <dbReference type="ARBA" id="ARBA00022448"/>
    </source>
</evidence>
<evidence type="ECO:0000313" key="11">
    <source>
        <dbReference type="Proteomes" id="UP001233836"/>
    </source>
</evidence>
<evidence type="ECO:0000256" key="6">
    <source>
        <dbReference type="ARBA" id="ARBA00022989"/>
    </source>
</evidence>
<feature type="transmembrane region" description="Helical" evidence="8">
    <location>
        <begin position="532"/>
        <end position="561"/>
    </location>
</feature>
<dbReference type="Proteomes" id="UP001233836">
    <property type="component" value="Unassembled WGS sequence"/>
</dbReference>
<feature type="transmembrane region" description="Helical" evidence="8">
    <location>
        <begin position="187"/>
        <end position="209"/>
    </location>
</feature>
<keyword evidence="3" id="KW-1003">Cell membrane</keyword>
<comment type="subcellular location">
    <subcellularLocation>
        <location evidence="1">Cell inner membrane</location>
        <topology evidence="1">Multi-pass membrane protein</topology>
    </subcellularLocation>
    <subcellularLocation>
        <location evidence="8">Cell membrane</location>
        <topology evidence="8">Multi-pass membrane protein</topology>
    </subcellularLocation>
</comment>
<dbReference type="EMBL" id="JAUSTI010000002">
    <property type="protein sequence ID" value="MDQ0169356.1"/>
    <property type="molecule type" value="Genomic_DNA"/>
</dbReference>
<feature type="transmembrane region" description="Helical" evidence="8">
    <location>
        <begin position="140"/>
        <end position="166"/>
    </location>
</feature>
<comment type="caution">
    <text evidence="10">The sequence shown here is derived from an EMBL/GenBank/DDBJ whole genome shotgun (WGS) entry which is preliminary data.</text>
</comment>
<accession>A0ABT9W7Y0</accession>
<feature type="domain" description="ABC transmembrane type-1" evidence="9">
    <location>
        <begin position="358"/>
        <end position="553"/>
    </location>
</feature>
<evidence type="ECO:0000256" key="5">
    <source>
        <dbReference type="ARBA" id="ARBA00022692"/>
    </source>
</evidence>
<reference evidence="10 11" key="1">
    <citation type="submission" date="2023-07" db="EMBL/GenBank/DDBJ databases">
        <title>Sorghum-associated microbial communities from plants grown in Nebraska, USA.</title>
        <authorList>
            <person name="Schachtman D."/>
        </authorList>
    </citation>
    <scope>NUCLEOTIDE SEQUENCE [LARGE SCALE GENOMIC DNA]</scope>
    <source>
        <strain evidence="10 11">DS1314</strain>
    </source>
</reference>
<evidence type="ECO:0000256" key="3">
    <source>
        <dbReference type="ARBA" id="ARBA00022475"/>
    </source>
</evidence>
<dbReference type="Gene3D" id="1.10.3720.10">
    <property type="entry name" value="MetI-like"/>
    <property type="match status" value="2"/>
</dbReference>